<evidence type="ECO:0000313" key="7">
    <source>
        <dbReference type="Proteomes" id="UP000198104"/>
    </source>
</evidence>
<feature type="domain" description="Flagellin N-terminal" evidence="5">
    <location>
        <begin position="9"/>
        <end position="135"/>
    </location>
</feature>
<dbReference type="PANTHER" id="PTHR42792:SF2">
    <property type="entry name" value="FLAGELLIN"/>
    <property type="match status" value="1"/>
</dbReference>
<evidence type="ECO:0000256" key="4">
    <source>
        <dbReference type="ARBA" id="ARBA00023143"/>
    </source>
</evidence>
<dbReference type="RefSeq" id="WP_088527259.1">
    <property type="nucleotide sequence ID" value="NZ_NGUO01000008.1"/>
</dbReference>
<evidence type="ECO:0000256" key="1">
    <source>
        <dbReference type="ARBA" id="ARBA00004365"/>
    </source>
</evidence>
<protein>
    <recommendedName>
        <fullName evidence="5">Flagellin N-terminal domain-containing protein</fullName>
    </recommendedName>
</protein>
<dbReference type="GO" id="GO:0005576">
    <property type="term" value="C:extracellular region"/>
    <property type="evidence" value="ECO:0007669"/>
    <property type="project" value="UniProtKB-SubCell"/>
</dbReference>
<dbReference type="Gene3D" id="1.20.1330.10">
    <property type="entry name" value="f41 fragment of flagellin, N-terminal domain"/>
    <property type="match status" value="1"/>
</dbReference>
<comment type="similarity">
    <text evidence="3">Belongs to the bacterial flagellin family.</text>
</comment>
<dbReference type="GO" id="GO:0005198">
    <property type="term" value="F:structural molecule activity"/>
    <property type="evidence" value="ECO:0007669"/>
    <property type="project" value="InterPro"/>
</dbReference>
<dbReference type="InterPro" id="IPR001029">
    <property type="entry name" value="Flagellin_N"/>
</dbReference>
<evidence type="ECO:0000256" key="2">
    <source>
        <dbReference type="ARBA" id="ARBA00004613"/>
    </source>
</evidence>
<dbReference type="AlphaFoldDB" id="A0A254QAC9"/>
<comment type="caution">
    <text evidence="6">The sequence shown here is derived from an EMBL/GenBank/DDBJ whole genome shotgun (WGS) entry which is preliminary data.</text>
</comment>
<evidence type="ECO:0000259" key="5">
    <source>
        <dbReference type="Pfam" id="PF00669"/>
    </source>
</evidence>
<dbReference type="EMBL" id="NGUO01000008">
    <property type="protein sequence ID" value="OWS71857.1"/>
    <property type="molecule type" value="Genomic_DNA"/>
</dbReference>
<keyword evidence="7" id="KW-1185">Reference proteome</keyword>
<organism evidence="6 7">
    <name type="scientific">Polynucleobacter aenigmaticus</name>
    <dbReference type="NCBI Taxonomy" id="1743164"/>
    <lineage>
        <taxon>Bacteria</taxon>
        <taxon>Pseudomonadati</taxon>
        <taxon>Pseudomonadota</taxon>
        <taxon>Betaproteobacteria</taxon>
        <taxon>Burkholderiales</taxon>
        <taxon>Burkholderiaceae</taxon>
        <taxon>Polynucleobacter</taxon>
    </lineage>
</organism>
<dbReference type="PANTHER" id="PTHR42792">
    <property type="entry name" value="FLAGELLIN"/>
    <property type="match status" value="1"/>
</dbReference>
<dbReference type="GO" id="GO:0009288">
    <property type="term" value="C:bacterial-type flagellum"/>
    <property type="evidence" value="ECO:0007669"/>
    <property type="project" value="UniProtKB-SubCell"/>
</dbReference>
<proteinExistence type="inferred from homology"/>
<evidence type="ECO:0000256" key="3">
    <source>
        <dbReference type="ARBA" id="ARBA00005709"/>
    </source>
</evidence>
<dbReference type="Pfam" id="PF00669">
    <property type="entry name" value="Flagellin_N"/>
    <property type="match status" value="1"/>
</dbReference>
<keyword evidence="4" id="KW-0975">Bacterial flagellum</keyword>
<dbReference type="InterPro" id="IPR001492">
    <property type="entry name" value="Flagellin"/>
</dbReference>
<dbReference type="SUPFAM" id="SSF64518">
    <property type="entry name" value="Phase 1 flagellin"/>
    <property type="match status" value="1"/>
</dbReference>
<sequence>MRTFNNFSFSIYSSYLTDTQSKINLVQTQLNTGKKIISPSDQSTITRLSNNATTQTATLQSITNAQGVIKSAQKGLTSIESLLRQMQMLANQATNPSLSNLDAIYLNNRFQKLVTEIGKIATSAGVNGSNLLSGTAGVNVKTGSDNTPSSRTHIQPVNIYGMITMGALGGIRLESVSDANMAVASISSAIATVSNGQMMLRSSVNKLNAKADSINNMATSSQKQLTILQNLDKPALQSQLQMLNNKLEVYTLLSKLG</sequence>
<comment type="subcellular location">
    <subcellularLocation>
        <location evidence="1">Bacterial flagellum</location>
    </subcellularLocation>
    <subcellularLocation>
        <location evidence="2">Secreted</location>
    </subcellularLocation>
</comment>
<reference evidence="6 7" key="1">
    <citation type="submission" date="2017-05" db="EMBL/GenBank/DDBJ databases">
        <title>Polynucleobacter sp. MWH-K35W1 isolated from the permanently anoxic monimolimnion of a meromictic lake.</title>
        <authorList>
            <person name="Hahn M.W."/>
        </authorList>
    </citation>
    <scope>NUCLEOTIDE SEQUENCE [LARGE SCALE GENOMIC DNA]</scope>
    <source>
        <strain evidence="6 7">MWH-K35W1</strain>
    </source>
</reference>
<gene>
    <name evidence="6" type="ORF">CBI30_05240</name>
</gene>
<name>A0A254QAC9_9BURK</name>
<accession>A0A254QAC9</accession>
<evidence type="ECO:0000313" key="6">
    <source>
        <dbReference type="EMBL" id="OWS71857.1"/>
    </source>
</evidence>
<dbReference type="OrthoDB" id="9768249at2"/>
<dbReference type="Proteomes" id="UP000198104">
    <property type="component" value="Unassembled WGS sequence"/>
</dbReference>